<protein>
    <submittedName>
        <fullName evidence="7">Flagellar biosynthesis protein FlgM</fullName>
    </submittedName>
</protein>
<dbReference type="InterPro" id="IPR007343">
    <property type="entry name" value="Uncharacterised_pept_Zn_put"/>
</dbReference>
<proteinExistence type="predicted"/>
<keyword evidence="7" id="KW-0969">Cilium</keyword>
<feature type="compositionally biased region" description="Polar residues" evidence="5">
    <location>
        <begin position="1"/>
        <end position="12"/>
    </location>
</feature>
<evidence type="ECO:0000256" key="6">
    <source>
        <dbReference type="SAM" id="Phobius"/>
    </source>
</evidence>
<dbReference type="GO" id="GO:0016020">
    <property type="term" value="C:membrane"/>
    <property type="evidence" value="ECO:0007669"/>
    <property type="project" value="UniProtKB-SubCell"/>
</dbReference>
<evidence type="ECO:0000256" key="3">
    <source>
        <dbReference type="ARBA" id="ARBA00022989"/>
    </source>
</evidence>
<keyword evidence="7" id="KW-0966">Cell projection</keyword>
<comment type="caution">
    <text evidence="7">The sequence shown here is derived from an EMBL/GenBank/DDBJ whole genome shotgun (WGS) entry which is preliminary data.</text>
</comment>
<feature type="region of interest" description="Disordered" evidence="5">
    <location>
        <begin position="1"/>
        <end position="21"/>
    </location>
</feature>
<evidence type="ECO:0000256" key="2">
    <source>
        <dbReference type="ARBA" id="ARBA00022692"/>
    </source>
</evidence>
<keyword evidence="2 6" id="KW-0812">Transmembrane</keyword>
<gene>
    <name evidence="7" type="ORF">BWK73_35260</name>
</gene>
<keyword evidence="7" id="KW-0282">Flagellum</keyword>
<organism evidence="7 8">
    <name type="scientific">Thiothrix lacustris</name>
    <dbReference type="NCBI Taxonomy" id="525917"/>
    <lineage>
        <taxon>Bacteria</taxon>
        <taxon>Pseudomonadati</taxon>
        <taxon>Pseudomonadota</taxon>
        <taxon>Gammaproteobacteria</taxon>
        <taxon>Thiotrichales</taxon>
        <taxon>Thiotrichaceae</taxon>
        <taxon>Thiothrix</taxon>
    </lineage>
</organism>
<evidence type="ECO:0000256" key="5">
    <source>
        <dbReference type="SAM" id="MobiDB-lite"/>
    </source>
</evidence>
<evidence type="ECO:0000313" key="8">
    <source>
        <dbReference type="Proteomes" id="UP000192491"/>
    </source>
</evidence>
<evidence type="ECO:0000256" key="4">
    <source>
        <dbReference type="ARBA" id="ARBA00023136"/>
    </source>
</evidence>
<dbReference type="Pfam" id="PF04228">
    <property type="entry name" value="Zn_peptidase"/>
    <property type="match status" value="1"/>
</dbReference>
<comment type="subcellular location">
    <subcellularLocation>
        <location evidence="1">Membrane</location>
        <topology evidence="1">Single-pass membrane protein</topology>
    </subcellularLocation>
</comment>
<dbReference type="PANTHER" id="PTHR30168">
    <property type="entry name" value="PUTATIVE MEMBRANE PROTEIN YPFJ"/>
    <property type="match status" value="1"/>
</dbReference>
<evidence type="ECO:0000256" key="1">
    <source>
        <dbReference type="ARBA" id="ARBA00004167"/>
    </source>
</evidence>
<sequence length="292" mass="31349">MRWRSGRQSNNVEDYRGSNRSGGGRGGFRIGLIGTAAIVLIGWYMGANPLQLIGLVGGANTLLGGIGGSETTSTTPQGGALSDDGGKFVSVVLGTTEDVWNPLFQQMGKRYQEPKLALFEGEIDSACGFSTAASGPFYCPGDNKVYIDLSFFRELKALGASGEFAQAYVLGHEVGHHVQNLLGITDEVSRLQARMSQRDGNALSVALELQADCYAGVWAHHANQTSVQLDSNDIEDAVKAAASIGDDRLQGMSGKRVNPDSFTHGSSRQRMEWFQRGVQSGDMRQCDTFKNS</sequence>
<dbReference type="EMBL" id="MTEJ01000320">
    <property type="protein sequence ID" value="OQX04781.1"/>
    <property type="molecule type" value="Genomic_DNA"/>
</dbReference>
<keyword evidence="4 6" id="KW-0472">Membrane</keyword>
<name>A0A1Y1QGF0_9GAMM</name>
<dbReference type="AlphaFoldDB" id="A0A1Y1QGF0"/>
<accession>A0A1Y1QGF0</accession>
<dbReference type="PANTHER" id="PTHR30168:SF0">
    <property type="entry name" value="INNER MEMBRANE PROTEIN"/>
    <property type="match status" value="1"/>
</dbReference>
<feature type="transmembrane region" description="Helical" evidence="6">
    <location>
        <begin position="26"/>
        <end position="45"/>
    </location>
</feature>
<keyword evidence="3 6" id="KW-1133">Transmembrane helix</keyword>
<dbReference type="Proteomes" id="UP000192491">
    <property type="component" value="Unassembled WGS sequence"/>
</dbReference>
<reference evidence="7 8" key="1">
    <citation type="submission" date="2017-01" db="EMBL/GenBank/DDBJ databases">
        <title>Novel large sulfur bacteria in the metagenomes of groundwater-fed chemosynthetic microbial mats in the Lake Huron basin.</title>
        <authorList>
            <person name="Sharrar A.M."/>
            <person name="Flood B.E."/>
            <person name="Bailey J.V."/>
            <person name="Jones D.S."/>
            <person name="Biddanda B."/>
            <person name="Ruberg S.A."/>
            <person name="Marcus D.N."/>
            <person name="Dick G.J."/>
        </authorList>
    </citation>
    <scope>NUCLEOTIDE SEQUENCE [LARGE SCALE GENOMIC DNA]</scope>
    <source>
        <strain evidence="7">A8</strain>
    </source>
</reference>
<evidence type="ECO:0000313" key="7">
    <source>
        <dbReference type="EMBL" id="OQX04781.1"/>
    </source>
</evidence>